<organism evidence="15 16">
    <name type="scientific">Georgfuchsia toluolica</name>
    <dbReference type="NCBI Taxonomy" id="424218"/>
    <lineage>
        <taxon>Bacteria</taxon>
        <taxon>Pseudomonadati</taxon>
        <taxon>Pseudomonadota</taxon>
        <taxon>Betaproteobacteria</taxon>
        <taxon>Nitrosomonadales</taxon>
        <taxon>Sterolibacteriaceae</taxon>
        <taxon>Georgfuchsia</taxon>
    </lineage>
</organism>
<dbReference type="PANTHER" id="PTHR45436:SF14">
    <property type="entry name" value="SENSOR PROTEIN QSEC"/>
    <property type="match status" value="1"/>
</dbReference>
<dbReference type="InterPro" id="IPR036097">
    <property type="entry name" value="HisK_dim/P_sf"/>
</dbReference>
<evidence type="ECO:0000256" key="7">
    <source>
        <dbReference type="ARBA" id="ARBA00022741"/>
    </source>
</evidence>
<evidence type="ECO:0000256" key="11">
    <source>
        <dbReference type="ARBA" id="ARBA00023012"/>
    </source>
</evidence>
<dbReference type="AlphaFoldDB" id="A0A916J580"/>
<comment type="catalytic activity">
    <reaction evidence="1">
        <text>ATP + protein L-histidine = ADP + protein N-phospho-L-histidine.</text>
        <dbReference type="EC" id="2.7.13.3"/>
    </reaction>
</comment>
<dbReference type="Pfam" id="PF02518">
    <property type="entry name" value="HATPase_c"/>
    <property type="match status" value="1"/>
</dbReference>
<keyword evidence="16" id="KW-1185">Reference proteome</keyword>
<comment type="subcellular location">
    <subcellularLocation>
        <location evidence="2">Membrane</location>
        <topology evidence="2">Multi-pass membrane protein</topology>
    </subcellularLocation>
</comment>
<evidence type="ECO:0000313" key="15">
    <source>
        <dbReference type="EMBL" id="CAG4884916.1"/>
    </source>
</evidence>
<keyword evidence="10 13" id="KW-1133">Transmembrane helix</keyword>
<evidence type="ECO:0000313" key="16">
    <source>
        <dbReference type="Proteomes" id="UP000742786"/>
    </source>
</evidence>
<dbReference type="InterPro" id="IPR036890">
    <property type="entry name" value="HATPase_C_sf"/>
</dbReference>
<dbReference type="SUPFAM" id="SSF47384">
    <property type="entry name" value="Homodimeric domain of signal transducing histidine kinase"/>
    <property type="match status" value="1"/>
</dbReference>
<evidence type="ECO:0000256" key="6">
    <source>
        <dbReference type="ARBA" id="ARBA00022692"/>
    </source>
</evidence>
<feature type="transmembrane region" description="Helical" evidence="13">
    <location>
        <begin position="7"/>
        <end position="30"/>
    </location>
</feature>
<reference evidence="15" key="1">
    <citation type="submission" date="2021-04" db="EMBL/GenBank/DDBJ databases">
        <authorList>
            <person name="Hornung B."/>
        </authorList>
    </citation>
    <scope>NUCLEOTIDE SEQUENCE</scope>
    <source>
        <strain evidence="15">G5G6</strain>
    </source>
</reference>
<dbReference type="InterPro" id="IPR050428">
    <property type="entry name" value="TCS_sensor_his_kinase"/>
</dbReference>
<dbReference type="InterPro" id="IPR003594">
    <property type="entry name" value="HATPase_dom"/>
</dbReference>
<dbReference type="EC" id="2.7.13.3" evidence="3"/>
<dbReference type="GO" id="GO:0000155">
    <property type="term" value="F:phosphorelay sensor kinase activity"/>
    <property type="evidence" value="ECO:0007669"/>
    <property type="project" value="InterPro"/>
</dbReference>
<keyword evidence="6 13" id="KW-0812">Transmembrane</keyword>
<keyword evidence="9" id="KW-0067">ATP-binding</keyword>
<keyword evidence="7" id="KW-0547">Nucleotide-binding</keyword>
<name>A0A916J580_9PROT</name>
<comment type="caution">
    <text evidence="15">The sequence shown here is derived from an EMBL/GenBank/DDBJ whole genome shotgun (WGS) entry which is preliminary data.</text>
</comment>
<evidence type="ECO:0000256" key="5">
    <source>
        <dbReference type="ARBA" id="ARBA00022679"/>
    </source>
</evidence>
<evidence type="ECO:0000256" key="8">
    <source>
        <dbReference type="ARBA" id="ARBA00022777"/>
    </source>
</evidence>
<dbReference type="Gene3D" id="3.30.565.10">
    <property type="entry name" value="Histidine kinase-like ATPase, C-terminal domain"/>
    <property type="match status" value="1"/>
</dbReference>
<dbReference type="SUPFAM" id="SSF55874">
    <property type="entry name" value="ATPase domain of HSP90 chaperone/DNA topoisomerase II/histidine kinase"/>
    <property type="match status" value="1"/>
</dbReference>
<dbReference type="PANTHER" id="PTHR45436">
    <property type="entry name" value="SENSOR HISTIDINE KINASE YKOH"/>
    <property type="match status" value="1"/>
</dbReference>
<dbReference type="Gene3D" id="1.20.5.1040">
    <property type="entry name" value="Sensor protein qsec"/>
    <property type="match status" value="1"/>
</dbReference>
<dbReference type="Pfam" id="PF08521">
    <property type="entry name" value="2CSK_N"/>
    <property type="match status" value="1"/>
</dbReference>
<sequence>MKNSLRLRLLAGTLVIVAAIWTTMTIFAWIETRHEADELFDAHLAQTAALLAATVGDDADEIVEHLPTHRYTRHVAFQIWDKDRRLLAHSSSAPEQPLSVIEEGFSDTAQWRVYSTLTEDRRYLVQVGETHQARGSVSRELATHLLLPLGLALPLLALALVVLIRISFAPLSALAESIGQRSPERLDPIPVAGAPRELHPILGQLNRLLERVSRSLQQERNFTGDAAHELRTPLAAMRAHAQVARASHDEAERKRSLDSVIAAIDRATHLTEQLLVLARLDATTTAVAKTPYDLRAIAADALALTTPAAIAKRIDLELGEGPPLVANVEPALVVTLLRNLIDNAVRYSPAGSRVTAAVSQAGGEARIEIVDQGPGIPAGELARVRDRFYRVAGSNETGSGLGLSIASRIAQLHGGRLELDNIGDGLGQRVTVALPVTARRIEAA</sequence>
<evidence type="ECO:0000256" key="10">
    <source>
        <dbReference type="ARBA" id="ARBA00022989"/>
    </source>
</evidence>
<dbReference type="RefSeq" id="WP_220636715.1">
    <property type="nucleotide sequence ID" value="NZ_CAJQUM010000001.1"/>
</dbReference>
<dbReference type="EMBL" id="CAJQUM010000001">
    <property type="protein sequence ID" value="CAG4884916.1"/>
    <property type="molecule type" value="Genomic_DNA"/>
</dbReference>
<dbReference type="Gene3D" id="1.10.287.130">
    <property type="match status" value="1"/>
</dbReference>
<dbReference type="GO" id="GO:0005524">
    <property type="term" value="F:ATP binding"/>
    <property type="evidence" value="ECO:0007669"/>
    <property type="project" value="UniProtKB-KW"/>
</dbReference>
<feature type="domain" description="Histidine kinase" evidence="14">
    <location>
        <begin position="225"/>
        <end position="438"/>
    </location>
</feature>
<proteinExistence type="predicted"/>
<evidence type="ECO:0000256" key="12">
    <source>
        <dbReference type="ARBA" id="ARBA00023136"/>
    </source>
</evidence>
<dbReference type="SMART" id="SM00387">
    <property type="entry name" value="HATPase_c"/>
    <property type="match status" value="1"/>
</dbReference>
<evidence type="ECO:0000256" key="9">
    <source>
        <dbReference type="ARBA" id="ARBA00022840"/>
    </source>
</evidence>
<evidence type="ECO:0000256" key="13">
    <source>
        <dbReference type="SAM" id="Phobius"/>
    </source>
</evidence>
<dbReference type="Proteomes" id="UP000742786">
    <property type="component" value="Unassembled WGS sequence"/>
</dbReference>
<keyword evidence="12 13" id="KW-0472">Membrane</keyword>
<dbReference type="GO" id="GO:0005886">
    <property type="term" value="C:plasma membrane"/>
    <property type="evidence" value="ECO:0007669"/>
    <property type="project" value="TreeGrafter"/>
</dbReference>
<dbReference type="InterPro" id="IPR004358">
    <property type="entry name" value="Sig_transdc_His_kin-like_C"/>
</dbReference>
<dbReference type="InterPro" id="IPR013727">
    <property type="entry name" value="2CSK_N"/>
</dbReference>
<keyword evidence="5" id="KW-0808">Transferase</keyword>
<keyword evidence="8 15" id="KW-0418">Kinase</keyword>
<accession>A0A916J580</accession>
<dbReference type="CDD" id="cd00082">
    <property type="entry name" value="HisKA"/>
    <property type="match status" value="1"/>
</dbReference>
<dbReference type="PROSITE" id="PS50109">
    <property type="entry name" value="HIS_KIN"/>
    <property type="match status" value="1"/>
</dbReference>
<dbReference type="InterPro" id="IPR003661">
    <property type="entry name" value="HisK_dim/P_dom"/>
</dbReference>
<protein>
    <recommendedName>
        <fullName evidence="3">histidine kinase</fullName>
        <ecNumber evidence="3">2.7.13.3</ecNumber>
    </recommendedName>
</protein>
<evidence type="ECO:0000256" key="4">
    <source>
        <dbReference type="ARBA" id="ARBA00022553"/>
    </source>
</evidence>
<dbReference type="PRINTS" id="PR00344">
    <property type="entry name" value="BCTRLSENSOR"/>
</dbReference>
<evidence type="ECO:0000256" key="2">
    <source>
        <dbReference type="ARBA" id="ARBA00004141"/>
    </source>
</evidence>
<dbReference type="InterPro" id="IPR005467">
    <property type="entry name" value="His_kinase_dom"/>
</dbReference>
<keyword evidence="11" id="KW-0902">Two-component regulatory system</keyword>
<evidence type="ECO:0000259" key="14">
    <source>
        <dbReference type="PROSITE" id="PS50109"/>
    </source>
</evidence>
<evidence type="ECO:0000256" key="3">
    <source>
        <dbReference type="ARBA" id="ARBA00012438"/>
    </source>
</evidence>
<keyword evidence="4" id="KW-0597">Phosphoprotein</keyword>
<evidence type="ECO:0000256" key="1">
    <source>
        <dbReference type="ARBA" id="ARBA00000085"/>
    </source>
</evidence>
<gene>
    <name evidence="15" type="ORF">GTOL_12799</name>
</gene>
<dbReference type="Pfam" id="PF00512">
    <property type="entry name" value="HisKA"/>
    <property type="match status" value="1"/>
</dbReference>
<dbReference type="SMART" id="SM00388">
    <property type="entry name" value="HisKA"/>
    <property type="match status" value="1"/>
</dbReference>